<reference evidence="1" key="1">
    <citation type="submission" date="2014-09" db="EMBL/GenBank/DDBJ databases">
        <authorList>
            <person name="Magalhaes I.L.F."/>
            <person name="Oliveira U."/>
            <person name="Santos F.R."/>
            <person name="Vidigal T.H.D.A."/>
            <person name="Brescovit A.D."/>
            <person name="Santos A.J."/>
        </authorList>
    </citation>
    <scope>NUCLEOTIDE SEQUENCE</scope>
    <source>
        <tissue evidence="1">Shoot tissue taken approximately 20 cm above the soil surface</tissue>
    </source>
</reference>
<evidence type="ECO:0000313" key="1">
    <source>
        <dbReference type="EMBL" id="JAD48983.1"/>
    </source>
</evidence>
<name>A0A0A9AGI9_ARUDO</name>
<dbReference type="AlphaFoldDB" id="A0A0A9AGI9"/>
<reference evidence="1" key="2">
    <citation type="journal article" date="2015" name="Data Brief">
        <title>Shoot transcriptome of the giant reed, Arundo donax.</title>
        <authorList>
            <person name="Barrero R.A."/>
            <person name="Guerrero F.D."/>
            <person name="Moolhuijzen P."/>
            <person name="Goolsby J.A."/>
            <person name="Tidwell J."/>
            <person name="Bellgard S.E."/>
            <person name="Bellgard M.I."/>
        </authorList>
    </citation>
    <scope>NUCLEOTIDE SEQUENCE</scope>
    <source>
        <tissue evidence="1">Shoot tissue taken approximately 20 cm above the soil surface</tissue>
    </source>
</reference>
<sequence>MNFPSKSHSRAVGVVKYWIPRPERWRRCNKWSSIMAPAHSARHLHPGSFITTPTTTILPPSRAPRPLLVKFAARTTRRL</sequence>
<organism evidence="1">
    <name type="scientific">Arundo donax</name>
    <name type="common">Giant reed</name>
    <name type="synonym">Donax arundinaceus</name>
    <dbReference type="NCBI Taxonomy" id="35708"/>
    <lineage>
        <taxon>Eukaryota</taxon>
        <taxon>Viridiplantae</taxon>
        <taxon>Streptophyta</taxon>
        <taxon>Embryophyta</taxon>
        <taxon>Tracheophyta</taxon>
        <taxon>Spermatophyta</taxon>
        <taxon>Magnoliopsida</taxon>
        <taxon>Liliopsida</taxon>
        <taxon>Poales</taxon>
        <taxon>Poaceae</taxon>
        <taxon>PACMAD clade</taxon>
        <taxon>Arundinoideae</taxon>
        <taxon>Arundineae</taxon>
        <taxon>Arundo</taxon>
    </lineage>
</organism>
<accession>A0A0A9AGI9</accession>
<proteinExistence type="predicted"/>
<protein>
    <submittedName>
        <fullName evidence="1">Uncharacterized protein</fullName>
    </submittedName>
</protein>
<dbReference type="EMBL" id="GBRH01248912">
    <property type="protein sequence ID" value="JAD48983.1"/>
    <property type="molecule type" value="Transcribed_RNA"/>
</dbReference>